<comment type="similarity">
    <text evidence="1">Belongs to the bacterial sugar transferase family.</text>
</comment>
<dbReference type="PANTHER" id="PTHR30576">
    <property type="entry name" value="COLANIC BIOSYNTHESIS UDP-GLUCOSE LIPID CARRIER TRANSFERASE"/>
    <property type="match status" value="1"/>
</dbReference>
<dbReference type="KEGG" id="asem:NNL22_05165"/>
<keyword evidence="2" id="KW-0812">Transmembrane</keyword>
<evidence type="ECO:0000313" key="5">
    <source>
        <dbReference type="Proteomes" id="UP001164472"/>
    </source>
</evidence>
<dbReference type="Proteomes" id="UP001164472">
    <property type="component" value="Chromosome"/>
</dbReference>
<evidence type="ECO:0000256" key="1">
    <source>
        <dbReference type="ARBA" id="ARBA00006464"/>
    </source>
</evidence>
<feature type="transmembrane region" description="Helical" evidence="2">
    <location>
        <begin position="20"/>
        <end position="41"/>
    </location>
</feature>
<feature type="domain" description="Bacterial sugar transferase" evidence="3">
    <location>
        <begin position="15"/>
        <end position="208"/>
    </location>
</feature>
<dbReference type="PANTHER" id="PTHR30576:SF0">
    <property type="entry name" value="UNDECAPRENYL-PHOSPHATE N-ACETYLGALACTOSAMINYL 1-PHOSPHATE TRANSFERASE-RELATED"/>
    <property type="match status" value="1"/>
</dbReference>
<reference evidence="4" key="1">
    <citation type="submission" date="2022-07" db="EMBL/GenBank/DDBJ databases">
        <title>Alkalimarinus sp. nov., isolated from gut of a Alitta virens.</title>
        <authorList>
            <person name="Yang A.I."/>
            <person name="Shin N.-R."/>
        </authorList>
    </citation>
    <scope>NUCLEOTIDE SEQUENCE</scope>
    <source>
        <strain evidence="4">FA028</strain>
    </source>
</reference>
<sequence length="213" mass="24343">MNSNNYIPMSIRVVKRSVDIILSVVGLILTLPLWPIIAIAIKLDSPGPIFFKQLRIGRSLPDRVELFMMVKFRTMRSDAEDRSGAVWASEGDNRITKVGLFLRKTRLDELPQLWNVLIGEMSVVGPRPERPALCKGLMSQIPYYLERTFYVAPGITGLAQVNQGYDQTIDDVKNKLFYDHAYAFSMSNFSQWWRMEVSVAFKTVWVMVCGRGM</sequence>
<gene>
    <name evidence="4" type="ORF">NNL22_05165</name>
</gene>
<dbReference type="RefSeq" id="WP_251812248.1">
    <property type="nucleotide sequence ID" value="NZ_CP101527.1"/>
</dbReference>
<dbReference type="AlphaFoldDB" id="A0A9E8HUI4"/>
<proteinExistence type="inferred from homology"/>
<keyword evidence="2" id="KW-0472">Membrane</keyword>
<keyword evidence="5" id="KW-1185">Reference proteome</keyword>
<name>A0A9E8HUI4_9ALTE</name>
<protein>
    <submittedName>
        <fullName evidence="4">Sugar transferase</fullName>
    </submittedName>
</protein>
<dbReference type="InterPro" id="IPR003362">
    <property type="entry name" value="Bact_transf"/>
</dbReference>
<organism evidence="4 5">
    <name type="scientific">Alkalimarinus sediminis</name>
    <dbReference type="NCBI Taxonomy" id="1632866"/>
    <lineage>
        <taxon>Bacteria</taxon>
        <taxon>Pseudomonadati</taxon>
        <taxon>Pseudomonadota</taxon>
        <taxon>Gammaproteobacteria</taxon>
        <taxon>Alteromonadales</taxon>
        <taxon>Alteromonadaceae</taxon>
        <taxon>Alkalimarinus</taxon>
    </lineage>
</organism>
<evidence type="ECO:0000259" key="3">
    <source>
        <dbReference type="Pfam" id="PF02397"/>
    </source>
</evidence>
<dbReference type="Pfam" id="PF02397">
    <property type="entry name" value="Bac_transf"/>
    <property type="match status" value="1"/>
</dbReference>
<evidence type="ECO:0000256" key="2">
    <source>
        <dbReference type="SAM" id="Phobius"/>
    </source>
</evidence>
<dbReference type="GO" id="GO:0016780">
    <property type="term" value="F:phosphotransferase activity, for other substituted phosphate groups"/>
    <property type="evidence" value="ECO:0007669"/>
    <property type="project" value="TreeGrafter"/>
</dbReference>
<accession>A0A9E8HUI4</accession>
<evidence type="ECO:0000313" key="4">
    <source>
        <dbReference type="EMBL" id="UZW75974.1"/>
    </source>
</evidence>
<keyword evidence="2" id="KW-1133">Transmembrane helix</keyword>
<dbReference type="EMBL" id="CP101527">
    <property type="protein sequence ID" value="UZW75974.1"/>
    <property type="molecule type" value="Genomic_DNA"/>
</dbReference>
<keyword evidence="4" id="KW-0808">Transferase</keyword>